<dbReference type="InterPro" id="IPR050348">
    <property type="entry name" value="Protein-Tyr_Phosphatase"/>
</dbReference>
<feature type="region of interest" description="Disordered" evidence="1">
    <location>
        <begin position="1"/>
        <end position="34"/>
    </location>
</feature>
<dbReference type="GO" id="GO:0004725">
    <property type="term" value="F:protein tyrosine phosphatase activity"/>
    <property type="evidence" value="ECO:0007669"/>
    <property type="project" value="InterPro"/>
</dbReference>
<sequence>MAEPSAAAAAAAVSPPRRLDFSPDPPPKPALSPDQRRFCAEALRALKEKLQMPDRMKQEFGRLQANRIRPSEMVRSCTVALDDVNSSKNRYTDVVPYDKTRVVLNPCKDYRPAAKGYINASFITASSSENVSRFIATQGPLPHTYEDFWEMILQHRCPAIVMLTRLVDSYKTFNSAGVEVVWFCYASYAPIAFLMFFTCIMCAGFCLLSRGLKPSSRKSYPCLLQFQERIKVRVYFIFEK</sequence>
<feature type="transmembrane region" description="Helical" evidence="2">
    <location>
        <begin position="188"/>
        <end position="208"/>
    </location>
</feature>
<keyword evidence="2" id="KW-0812">Transmembrane</keyword>
<dbReference type="Pfam" id="PF00102">
    <property type="entry name" value="Y_phosphatase"/>
    <property type="match status" value="1"/>
</dbReference>
<dbReference type="PANTHER" id="PTHR19134">
    <property type="entry name" value="RECEPTOR-TYPE TYROSINE-PROTEIN PHOSPHATASE"/>
    <property type="match status" value="1"/>
</dbReference>
<keyword evidence="2" id="KW-0472">Membrane</keyword>
<dbReference type="PROSITE" id="PS50055">
    <property type="entry name" value="TYR_PHOSPHATASE_PTP"/>
    <property type="match status" value="1"/>
</dbReference>
<evidence type="ECO:0000256" key="2">
    <source>
        <dbReference type="SAM" id="Phobius"/>
    </source>
</evidence>
<proteinExistence type="predicted"/>
<evidence type="ECO:0000256" key="1">
    <source>
        <dbReference type="SAM" id="MobiDB-lite"/>
    </source>
</evidence>
<dbReference type="Gramene" id="KCW71046">
    <property type="protein sequence ID" value="KCW71046"/>
    <property type="gene ID" value="EUGRSUZ_F04145"/>
</dbReference>
<dbReference type="InterPro" id="IPR000242">
    <property type="entry name" value="PTP_cat"/>
</dbReference>
<reference evidence="4" key="1">
    <citation type="submission" date="2013-07" db="EMBL/GenBank/DDBJ databases">
        <title>The genome of Eucalyptus grandis.</title>
        <authorList>
            <person name="Schmutz J."/>
            <person name="Hayes R."/>
            <person name="Myburg A."/>
            <person name="Tuskan G."/>
            <person name="Grattapaglia D."/>
            <person name="Rokhsar D.S."/>
        </authorList>
    </citation>
    <scope>NUCLEOTIDE SEQUENCE</scope>
    <source>
        <tissue evidence="4">Leaf extractions</tissue>
    </source>
</reference>
<evidence type="ECO:0000313" key="4">
    <source>
        <dbReference type="EMBL" id="KCW71046.1"/>
    </source>
</evidence>
<feature type="compositionally biased region" description="Low complexity" evidence="1">
    <location>
        <begin position="1"/>
        <end position="12"/>
    </location>
</feature>
<protein>
    <recommendedName>
        <fullName evidence="3">Tyrosine-protein phosphatase domain-containing protein</fullName>
    </recommendedName>
</protein>
<keyword evidence="2" id="KW-1133">Transmembrane helix</keyword>
<dbReference type="InterPro" id="IPR029021">
    <property type="entry name" value="Prot-tyrosine_phosphatase-like"/>
</dbReference>
<organism evidence="4">
    <name type="scientific">Eucalyptus grandis</name>
    <name type="common">Flooded gum</name>
    <dbReference type="NCBI Taxonomy" id="71139"/>
    <lineage>
        <taxon>Eukaryota</taxon>
        <taxon>Viridiplantae</taxon>
        <taxon>Streptophyta</taxon>
        <taxon>Embryophyta</taxon>
        <taxon>Tracheophyta</taxon>
        <taxon>Spermatophyta</taxon>
        <taxon>Magnoliopsida</taxon>
        <taxon>eudicotyledons</taxon>
        <taxon>Gunneridae</taxon>
        <taxon>Pentapetalae</taxon>
        <taxon>rosids</taxon>
        <taxon>malvids</taxon>
        <taxon>Myrtales</taxon>
        <taxon>Myrtaceae</taxon>
        <taxon>Myrtoideae</taxon>
        <taxon>Eucalypteae</taxon>
        <taxon>Eucalyptus</taxon>
    </lineage>
</organism>
<evidence type="ECO:0000259" key="3">
    <source>
        <dbReference type="PROSITE" id="PS50055"/>
    </source>
</evidence>
<dbReference type="Gene3D" id="3.90.190.10">
    <property type="entry name" value="Protein tyrosine phosphatase superfamily"/>
    <property type="match status" value="1"/>
</dbReference>
<dbReference type="SMART" id="SM00194">
    <property type="entry name" value="PTPc"/>
    <property type="match status" value="1"/>
</dbReference>
<accession>A0A059BYM7</accession>
<dbReference type="PANTHER" id="PTHR19134:SF449">
    <property type="entry name" value="TYROSINE-PROTEIN PHOSPHATASE 1"/>
    <property type="match status" value="1"/>
</dbReference>
<dbReference type="AlphaFoldDB" id="A0A059BYM7"/>
<feature type="domain" description="Tyrosine-protein phosphatase" evidence="3">
    <location>
        <begin position="56"/>
        <end position="182"/>
    </location>
</feature>
<name>A0A059BYM7_EUCGR</name>
<dbReference type="EMBL" id="KK198758">
    <property type="protein sequence ID" value="KCW71046.1"/>
    <property type="molecule type" value="Genomic_DNA"/>
</dbReference>
<dbReference type="PRINTS" id="PR00700">
    <property type="entry name" value="PRTYPHPHTASE"/>
</dbReference>
<gene>
    <name evidence="4" type="ORF">EUGRSUZ_F04145</name>
</gene>
<dbReference type="SUPFAM" id="SSF52799">
    <property type="entry name" value="(Phosphotyrosine protein) phosphatases II"/>
    <property type="match status" value="1"/>
</dbReference>